<dbReference type="Proteomes" id="UP000030765">
    <property type="component" value="Unassembled WGS sequence"/>
</dbReference>
<keyword evidence="3" id="KW-1185">Reference proteome</keyword>
<gene>
    <name evidence="1" type="ORF">ZHAS_00019134</name>
</gene>
<accession>A0A084WLI4</accession>
<proteinExistence type="predicted"/>
<name>A0A084WLI4_ANOSI</name>
<evidence type="ECO:0000313" key="1">
    <source>
        <dbReference type="EMBL" id="KFB51078.1"/>
    </source>
</evidence>
<reference evidence="1 3" key="1">
    <citation type="journal article" date="2014" name="BMC Genomics">
        <title>Genome sequence of Anopheles sinensis provides insight into genetics basis of mosquito competence for malaria parasites.</title>
        <authorList>
            <person name="Zhou D."/>
            <person name="Zhang D."/>
            <person name="Ding G."/>
            <person name="Shi L."/>
            <person name="Hou Q."/>
            <person name="Ye Y."/>
            <person name="Xu Y."/>
            <person name="Zhou H."/>
            <person name="Xiong C."/>
            <person name="Li S."/>
            <person name="Yu J."/>
            <person name="Hong S."/>
            <person name="Yu X."/>
            <person name="Zou P."/>
            <person name="Chen C."/>
            <person name="Chang X."/>
            <person name="Wang W."/>
            <person name="Lv Y."/>
            <person name="Sun Y."/>
            <person name="Ma L."/>
            <person name="Shen B."/>
            <person name="Zhu C."/>
        </authorList>
    </citation>
    <scope>NUCLEOTIDE SEQUENCE [LARGE SCALE GENOMIC DNA]</scope>
</reference>
<protein>
    <submittedName>
        <fullName evidence="1 2">Chaperone protein DnaJ</fullName>
    </submittedName>
</protein>
<dbReference type="VEuPathDB" id="VectorBase:ASIC019134"/>
<dbReference type="EnsemblMetazoa" id="ASIC019134-RA">
    <property type="protein sequence ID" value="ASIC019134-PA"/>
    <property type="gene ID" value="ASIC019134"/>
</dbReference>
<evidence type="ECO:0000313" key="3">
    <source>
        <dbReference type="Proteomes" id="UP000030765"/>
    </source>
</evidence>
<dbReference type="AlphaFoldDB" id="A0A084WLI4"/>
<dbReference type="EMBL" id="ATLV01024245">
    <property type="status" value="NOT_ANNOTATED_CDS"/>
    <property type="molecule type" value="Genomic_DNA"/>
</dbReference>
<reference evidence="2" key="2">
    <citation type="submission" date="2020-05" db="UniProtKB">
        <authorList>
            <consortium name="EnsemblMetazoa"/>
        </authorList>
    </citation>
    <scope>IDENTIFICATION</scope>
</reference>
<organism evidence="1">
    <name type="scientific">Anopheles sinensis</name>
    <name type="common">Mosquito</name>
    <dbReference type="NCBI Taxonomy" id="74873"/>
    <lineage>
        <taxon>Eukaryota</taxon>
        <taxon>Metazoa</taxon>
        <taxon>Ecdysozoa</taxon>
        <taxon>Arthropoda</taxon>
        <taxon>Hexapoda</taxon>
        <taxon>Insecta</taxon>
        <taxon>Pterygota</taxon>
        <taxon>Neoptera</taxon>
        <taxon>Endopterygota</taxon>
        <taxon>Diptera</taxon>
        <taxon>Nematocera</taxon>
        <taxon>Culicoidea</taxon>
        <taxon>Culicidae</taxon>
        <taxon>Anophelinae</taxon>
        <taxon>Anopheles</taxon>
    </lineage>
</organism>
<dbReference type="EMBL" id="KE525350">
    <property type="protein sequence ID" value="KFB51078.1"/>
    <property type="molecule type" value="Genomic_DNA"/>
</dbReference>
<evidence type="ECO:0000313" key="2">
    <source>
        <dbReference type="EnsemblMetazoa" id="ASIC019134-PA"/>
    </source>
</evidence>
<sequence length="110" mass="12326">MGFVVGWWLEWYRTAGTDCIRPLGGYIVYGLENGTEPAQRDECNPTNPFAFRSQSKYPVMAWNRSCAKCNGLMLVRPACERPNGRTNARRTSVHGCTRTSVPPYGYGLGM</sequence>